<name>A0A8J3PJ87_9ACTN</name>
<dbReference type="SMART" id="SM00382">
    <property type="entry name" value="AAA"/>
    <property type="match status" value="3"/>
</dbReference>
<evidence type="ECO:0000256" key="3">
    <source>
        <dbReference type="ARBA" id="ARBA00022840"/>
    </source>
</evidence>
<dbReference type="EMBL" id="BONJ01000030">
    <property type="protein sequence ID" value="GIG17156.1"/>
    <property type="molecule type" value="Genomic_DNA"/>
</dbReference>
<dbReference type="InterPro" id="IPR000253">
    <property type="entry name" value="FHA_dom"/>
</dbReference>
<evidence type="ECO:0000313" key="9">
    <source>
        <dbReference type="EMBL" id="GIG17156.1"/>
    </source>
</evidence>
<evidence type="ECO:0000256" key="2">
    <source>
        <dbReference type="ARBA" id="ARBA00022741"/>
    </source>
</evidence>
<keyword evidence="6" id="KW-0812">Transmembrane</keyword>
<keyword evidence="1" id="KW-0597">Phosphoprotein</keyword>
<keyword evidence="9" id="KW-0131">Cell cycle</keyword>
<dbReference type="InterPro" id="IPR008984">
    <property type="entry name" value="SMAD_FHA_dom_sf"/>
</dbReference>
<dbReference type="GO" id="GO:0005524">
    <property type="term" value="F:ATP binding"/>
    <property type="evidence" value="ECO:0007669"/>
    <property type="project" value="UniProtKB-UniRule"/>
</dbReference>
<reference evidence="9" key="1">
    <citation type="submission" date="2021-01" db="EMBL/GenBank/DDBJ databases">
        <title>Whole genome shotgun sequence of Catellatospora methionotrophica NBRC 14553.</title>
        <authorList>
            <person name="Komaki H."/>
            <person name="Tamura T."/>
        </authorList>
    </citation>
    <scope>NUCLEOTIDE SEQUENCE</scope>
    <source>
        <strain evidence="9">NBRC 14553</strain>
    </source>
</reference>
<keyword evidence="6" id="KW-1133">Transmembrane helix</keyword>
<dbReference type="InterPro" id="IPR003593">
    <property type="entry name" value="AAA+_ATPase"/>
</dbReference>
<dbReference type="CDD" id="cd00060">
    <property type="entry name" value="FHA"/>
    <property type="match status" value="1"/>
</dbReference>
<protein>
    <submittedName>
        <fullName evidence="9">Cell division protein FtsK</fullName>
    </submittedName>
</protein>
<keyword evidence="10" id="KW-1185">Reference proteome</keyword>
<dbReference type="InterPro" id="IPR002543">
    <property type="entry name" value="FtsK_dom"/>
</dbReference>
<dbReference type="GO" id="GO:0051301">
    <property type="term" value="P:cell division"/>
    <property type="evidence" value="ECO:0007669"/>
    <property type="project" value="UniProtKB-KW"/>
</dbReference>
<dbReference type="Pfam" id="PF00498">
    <property type="entry name" value="FHA"/>
    <property type="match status" value="1"/>
</dbReference>
<keyword evidence="2 4" id="KW-0547">Nucleotide-binding</keyword>
<evidence type="ECO:0000256" key="5">
    <source>
        <dbReference type="SAM" id="MobiDB-lite"/>
    </source>
</evidence>
<evidence type="ECO:0000256" key="4">
    <source>
        <dbReference type="PROSITE-ProRule" id="PRU00289"/>
    </source>
</evidence>
<dbReference type="PROSITE" id="PS50901">
    <property type="entry name" value="FTSK"/>
    <property type="match status" value="2"/>
</dbReference>
<dbReference type="GO" id="GO:0003677">
    <property type="term" value="F:DNA binding"/>
    <property type="evidence" value="ECO:0007669"/>
    <property type="project" value="InterPro"/>
</dbReference>
<sequence length="1457" mass="155063">MKIKITLQRSGASAVDLMATVDTGATVGDLAERLWRADPAPHHAGHIQGRPTLVIKGATDAALDPTSKLTDSGLRSGMTVGLTWAPEGYSATGGETVAIATVVDPSGVPRDVPLRTRAGVIGRDRDNAVVLTDTLASRRHIRFAIGALPEIVDLASANGVEVNGSRITRATLRPDDVVQLGDTRLSIRVTSTGPADGAADGFTRPPRLDPRYAGQEYDAPEPPKRPETPRFPIIALLVPLLMGAVLYLITRSTLSLIFMAFSPLMVVGFAVETAMAGRSGFRKAVARYRADLADLSTEAAAAAQTEIEWRRREHPATDVCVEAVRRRGPLLWTRRPADPGFCEFRIGLGPQPSRSVIKLPTGRDLPRDLMAEAVAIAREHATVEGVPVIASPAEHGAIGVAGARDLALGVARALIAQAACLHSPAELIIAAFTDDESARTWDWLKWLPHTTSPHSPLPPRHLTSTNEGAVALVSALEEQVALRAAEQEPTTAPAILVLVEDRTPVDRSRLVELGERGWRHGVHVLWIAGDSSQLPAACRTFVEVPASTTKATVGYVHSGDAVTPLAVELLDAQGAAAVGRLMSPLVDVGARVDDDSDLPRTVSLLAVADEPVTATAEHVLENWVQNRSILTGPYAAAGPSRKAGTLRAVIGRTALGPHTLDLREDGPHALVGGTTGSGKSELLQAWILAMAAAHSPQRLTFMLIDYKGGSAFKDLALLPHTVGNFTDLDPHLVRRALTSLRAELRGRERQFALHKVKDLIELEKTGVADVPPSLVIVVDEFAALVKELPEFVDGVVDVAQRGRSLGVHLILATQRPAGVITDNLRANTNLRLALRTADEGDSVDVLGSPQAAFFDSAIPGRAVSKTGPGRLVPFQTGYAGGWTSEAPPPPEIVLEELRFGARVVWEAPEVDQSQADLGATDIQRMIAAISLASREAQIPRPRQPWLPALAGVHDLARVPTLRQDTQLVFGVCDQPEEQDQPPIAFRPDEQGNLAVYGTGGSGKSTLLRTLAIAAGFTVRGGPCHVYGLDFGNRGLAMLEELPHVGSIISGADTDRTIRLIKWLTQLVADRGERYSRIGAGSITDYRTLAGAPHEARILLLVDGTDAFRQAYETVDRLKHFDAFCQLARDGRAVGLHVLLTADRPASVPSALASAVQTRVVLRMADPNDYSALDVPVDVLQPSSPVGRGLLLGEELQVALLGGAPQTQLQAAAVREFADAMIRAGISAAPPVRGMPDRVLARQLPSTDNGLPVVGLLAETLSPATVVPQGGFLISGPPQSGRTSAVRTIARALHRWKPDLGLHLLSPARRSDLADLPLWRTQACGLDEVRDQAKTLAQQLTATAPQAILIENVGEFAAYTMDTDTADAVTELVRVCLDQGGFVVGESDTSTLGSKSGPLELLKRSRYGLALSPDSGDGDRVFTTEFPMKLPRADFPPGRGLLVRAGRTAVVGVGFEEG</sequence>
<keyword evidence="6" id="KW-0472">Membrane</keyword>
<feature type="binding site" evidence="4">
    <location>
        <begin position="673"/>
        <end position="680"/>
    </location>
    <ligand>
        <name>ATP</name>
        <dbReference type="ChEBI" id="CHEBI:30616"/>
    </ligand>
</feature>
<evidence type="ECO:0000259" key="7">
    <source>
        <dbReference type="PROSITE" id="PS50006"/>
    </source>
</evidence>
<feature type="domain" description="FtsK" evidence="8">
    <location>
        <begin position="980"/>
        <end position="1170"/>
    </location>
</feature>
<dbReference type="Proteomes" id="UP000660339">
    <property type="component" value="Unassembled WGS sequence"/>
</dbReference>
<evidence type="ECO:0000259" key="8">
    <source>
        <dbReference type="PROSITE" id="PS50901"/>
    </source>
</evidence>
<evidence type="ECO:0000256" key="1">
    <source>
        <dbReference type="ARBA" id="ARBA00022553"/>
    </source>
</evidence>
<dbReference type="Pfam" id="PF01580">
    <property type="entry name" value="FtsK_SpoIIIE"/>
    <property type="match status" value="2"/>
</dbReference>
<organism evidence="9 10">
    <name type="scientific">Catellatospora methionotrophica</name>
    <dbReference type="NCBI Taxonomy" id="121620"/>
    <lineage>
        <taxon>Bacteria</taxon>
        <taxon>Bacillati</taxon>
        <taxon>Actinomycetota</taxon>
        <taxon>Actinomycetes</taxon>
        <taxon>Micromonosporales</taxon>
        <taxon>Micromonosporaceae</taxon>
        <taxon>Catellatospora</taxon>
    </lineage>
</organism>
<dbReference type="InterPro" id="IPR050206">
    <property type="entry name" value="FtsK/SpoIIIE/SftA"/>
</dbReference>
<dbReference type="PANTHER" id="PTHR22683:SF1">
    <property type="entry name" value="TYPE VII SECRETION SYSTEM PROTEIN ESSC"/>
    <property type="match status" value="1"/>
</dbReference>
<dbReference type="PROSITE" id="PS50006">
    <property type="entry name" value="FHA_DOMAIN"/>
    <property type="match status" value="1"/>
</dbReference>
<feature type="domain" description="FHA" evidence="7">
    <location>
        <begin position="119"/>
        <end position="167"/>
    </location>
</feature>
<dbReference type="InterPro" id="IPR027417">
    <property type="entry name" value="P-loop_NTPase"/>
</dbReference>
<accession>A0A8J3PJ87</accession>
<keyword evidence="9" id="KW-0132">Cell division</keyword>
<dbReference type="Gene3D" id="3.40.50.300">
    <property type="entry name" value="P-loop containing nucleotide triphosphate hydrolases"/>
    <property type="match status" value="4"/>
</dbReference>
<feature type="domain" description="FtsK" evidence="8">
    <location>
        <begin position="655"/>
        <end position="843"/>
    </location>
</feature>
<proteinExistence type="predicted"/>
<gene>
    <name evidence="9" type="ORF">Cme02nite_54880</name>
</gene>
<comment type="caution">
    <text evidence="9">The sequence shown here is derived from an EMBL/GenBank/DDBJ whole genome shotgun (WGS) entry which is preliminary data.</text>
</comment>
<dbReference type="Gene3D" id="2.60.200.20">
    <property type="match status" value="1"/>
</dbReference>
<evidence type="ECO:0000256" key="6">
    <source>
        <dbReference type="SAM" id="Phobius"/>
    </source>
</evidence>
<dbReference type="RefSeq" id="WP_166380856.1">
    <property type="nucleotide sequence ID" value="NZ_BAAATT010000030.1"/>
</dbReference>
<dbReference type="SUPFAM" id="SSF49879">
    <property type="entry name" value="SMAD/FHA domain"/>
    <property type="match status" value="1"/>
</dbReference>
<feature type="region of interest" description="Disordered" evidence="5">
    <location>
        <begin position="191"/>
        <end position="226"/>
    </location>
</feature>
<dbReference type="CDD" id="cd01127">
    <property type="entry name" value="TrwB_TraG_TraD_VirD4"/>
    <property type="match status" value="1"/>
</dbReference>
<feature type="transmembrane region" description="Helical" evidence="6">
    <location>
        <begin position="256"/>
        <end position="277"/>
    </location>
</feature>
<keyword evidence="3 4" id="KW-0067">ATP-binding</keyword>
<dbReference type="PANTHER" id="PTHR22683">
    <property type="entry name" value="SPORULATION PROTEIN RELATED"/>
    <property type="match status" value="1"/>
</dbReference>
<evidence type="ECO:0000313" key="10">
    <source>
        <dbReference type="Proteomes" id="UP000660339"/>
    </source>
</evidence>
<feature type="transmembrane region" description="Helical" evidence="6">
    <location>
        <begin position="231"/>
        <end position="250"/>
    </location>
</feature>
<dbReference type="SUPFAM" id="SSF52540">
    <property type="entry name" value="P-loop containing nucleoside triphosphate hydrolases"/>
    <property type="match status" value="2"/>
</dbReference>
<feature type="binding site" evidence="4">
    <location>
        <begin position="997"/>
        <end position="1004"/>
    </location>
    <ligand>
        <name>ATP</name>
        <dbReference type="ChEBI" id="CHEBI:30616"/>
    </ligand>
</feature>